<dbReference type="OrthoDB" id="115074at2"/>
<dbReference type="EMBL" id="OKRB01000115">
    <property type="protein sequence ID" value="SPE26870.1"/>
    <property type="molecule type" value="Genomic_DNA"/>
</dbReference>
<proteinExistence type="predicted"/>
<dbReference type="Proteomes" id="UP000239735">
    <property type="component" value="Unassembled WGS sequence"/>
</dbReference>
<sequence>MIETEIEFGATPELTADMIRAQLDLLVRDEVFRSSKRSVAFLKYVVEQTLNGLADQIKERTIGVDVFGRDLSYDTNLDHIVRTAATELRKKLATYYVDEKHRSELRMELVPGSYIPRFVLPGQARHAQADAESESETGENLLETHSPQLVRPVPLVGFKNAHERTAPWWRRAYRGVAVALIAATAIILWFSWLHQASPEDLFWMPVVETPGPVLVAVGDHPNGPPTLPIMDGNGSPLTPVPGLDSSQTVPFADTVTIARVVGALEARKKQVVIRMGHSSSFSDLRGGAVVLIGAFNNEWSLRLTRQLRYSLAMDPDRHLIYIRDAKNPNSLSWCWGTNQPREPVTGANSPKLQDFALISRIRDSETGHVVVVIGGLYTYGTEAAGEFLSDTELMREVVKQARRSGTGQNLQIVLGTTVTDGTPGPPRVLAVSSE</sequence>
<keyword evidence="1" id="KW-0472">Membrane</keyword>
<keyword evidence="1" id="KW-0812">Transmembrane</keyword>
<protein>
    <submittedName>
        <fullName evidence="2">Uncharacterized protein</fullName>
    </submittedName>
</protein>
<gene>
    <name evidence="2" type="ORF">SBA5_560036</name>
</gene>
<organism evidence="2 3">
    <name type="scientific">Candidatus Sulfuritelmatomonas gaucii</name>
    <dbReference type="NCBI Taxonomy" id="2043161"/>
    <lineage>
        <taxon>Bacteria</taxon>
        <taxon>Pseudomonadati</taxon>
        <taxon>Acidobacteriota</taxon>
        <taxon>Terriglobia</taxon>
        <taxon>Terriglobales</taxon>
        <taxon>Acidobacteriaceae</taxon>
        <taxon>Candidatus Sulfuritelmatomonas</taxon>
    </lineage>
</organism>
<evidence type="ECO:0000313" key="3">
    <source>
        <dbReference type="Proteomes" id="UP000239735"/>
    </source>
</evidence>
<feature type="transmembrane region" description="Helical" evidence="1">
    <location>
        <begin position="172"/>
        <end position="192"/>
    </location>
</feature>
<keyword evidence="1" id="KW-1133">Transmembrane helix</keyword>
<reference evidence="3" key="1">
    <citation type="submission" date="2018-02" db="EMBL/GenBank/DDBJ databases">
        <authorList>
            <person name="Hausmann B."/>
        </authorList>
    </citation>
    <scope>NUCLEOTIDE SEQUENCE [LARGE SCALE GENOMIC DNA]</scope>
    <source>
        <strain evidence="3">Peat soil MAG SbA5</strain>
    </source>
</reference>
<dbReference type="AlphaFoldDB" id="A0A2N9LUG6"/>
<evidence type="ECO:0000313" key="2">
    <source>
        <dbReference type="EMBL" id="SPE26870.1"/>
    </source>
</evidence>
<name>A0A2N9LUG6_9BACT</name>
<evidence type="ECO:0000256" key="1">
    <source>
        <dbReference type="SAM" id="Phobius"/>
    </source>
</evidence>
<accession>A0A2N9LUG6</accession>